<evidence type="ECO:0000313" key="2">
    <source>
        <dbReference type="EMBL" id="MDQ0482206.1"/>
    </source>
</evidence>
<dbReference type="PANTHER" id="PTHR34180:SF1">
    <property type="entry name" value="BETA-ALANYL-DOPAMINE_CARCININE HYDROLASE"/>
    <property type="match status" value="1"/>
</dbReference>
<dbReference type="GeneID" id="301325231"/>
<keyword evidence="2" id="KW-0378">Hydrolase</keyword>
<dbReference type="InterPro" id="IPR005079">
    <property type="entry name" value="Peptidase_C45_hydrolase"/>
</dbReference>
<dbReference type="CDD" id="cd01935">
    <property type="entry name" value="Ntn_CGH_like"/>
    <property type="match status" value="1"/>
</dbReference>
<evidence type="ECO:0000313" key="3">
    <source>
        <dbReference type="Proteomes" id="UP001226720"/>
    </source>
</evidence>
<dbReference type="PANTHER" id="PTHR34180">
    <property type="entry name" value="PEPTIDASE C45"/>
    <property type="match status" value="1"/>
</dbReference>
<protein>
    <submittedName>
        <fullName evidence="2">Choloylglycine hydrolase</fullName>
    </submittedName>
</protein>
<comment type="caution">
    <text evidence="2">The sequence shown here is derived from an EMBL/GenBank/DDBJ whole genome shotgun (WGS) entry which is preliminary data.</text>
</comment>
<dbReference type="InterPro" id="IPR047794">
    <property type="entry name" value="C45_proenzyme-like"/>
</dbReference>
<name>A0ABU0JYP4_9BACL</name>
<organism evidence="2 3">
    <name type="scientific">Guptibacillus hwajinpoensis</name>
    <dbReference type="NCBI Taxonomy" id="208199"/>
    <lineage>
        <taxon>Bacteria</taxon>
        <taxon>Bacillati</taxon>
        <taxon>Bacillota</taxon>
        <taxon>Bacilli</taxon>
        <taxon>Bacillales</taxon>
        <taxon>Guptibacillaceae</taxon>
        <taxon>Guptibacillus</taxon>
    </lineage>
</organism>
<dbReference type="InterPro" id="IPR029055">
    <property type="entry name" value="Ntn_hydrolases_N"/>
</dbReference>
<gene>
    <name evidence="2" type="ORF">QO000_001175</name>
</gene>
<keyword evidence="3" id="KW-1185">Reference proteome</keyword>
<sequence>MGELTVSIEQYRGKSFDIGAGFGEHDRMKLIRERCEQLVQPIDVNEARTILSRFAPHLLNELEGIANALKISHEESIALFSGYDLPKLEGLGCTAIMTEEGYVRNYDFGPDFYDARLILRQPKEAYATCGYSLFGIGLHDGMNEHGLAVGLHFVSTRLHQKGLMAGLIVRIVLDRCRTVQEAEELLSELPHADEYNYSLADGLGNSAIVEAGPFQSHVLKGTRLCCANHFQMTPGQTPSENSLKRFEYIEKHAYIGIASWFNEFRNPKSPLFFHDYENLFGTLHTLMIDSSTLTLKTSIAGSEEIITIPFKRWMEGEELLISMVSVTL</sequence>
<dbReference type="NCBIfam" id="NF040521">
    <property type="entry name" value="C45_proenzyme"/>
    <property type="match status" value="1"/>
</dbReference>
<dbReference type="EMBL" id="JAUSWM010000002">
    <property type="protein sequence ID" value="MDQ0482206.1"/>
    <property type="molecule type" value="Genomic_DNA"/>
</dbReference>
<accession>A0ABU0JYP4</accession>
<dbReference type="InterPro" id="IPR047801">
    <property type="entry name" value="Peptidase_C45"/>
</dbReference>
<evidence type="ECO:0000259" key="1">
    <source>
        <dbReference type="Pfam" id="PF03417"/>
    </source>
</evidence>
<dbReference type="Proteomes" id="UP001226720">
    <property type="component" value="Unassembled WGS sequence"/>
</dbReference>
<dbReference type="Pfam" id="PF03417">
    <property type="entry name" value="AAT"/>
    <property type="match status" value="1"/>
</dbReference>
<dbReference type="Gene3D" id="3.60.60.10">
    <property type="entry name" value="Penicillin V Acylase, Chain A"/>
    <property type="match status" value="1"/>
</dbReference>
<reference evidence="2" key="1">
    <citation type="submission" date="2023-07" db="EMBL/GenBank/DDBJ databases">
        <title>Genomic Encyclopedia of Type Strains, Phase IV (KMG-IV): sequencing the most valuable type-strain genomes for metagenomic binning, comparative biology and taxonomic classification.</title>
        <authorList>
            <person name="Goeker M."/>
        </authorList>
    </citation>
    <scope>NUCLEOTIDE SEQUENCE [LARGE SCALE GENOMIC DNA]</scope>
    <source>
        <strain evidence="2">JSM 076093</strain>
    </source>
</reference>
<dbReference type="RefSeq" id="WP_301550064.1">
    <property type="nucleotide sequence ID" value="NZ_JAQRMZ010000001.1"/>
</dbReference>
<dbReference type="SUPFAM" id="SSF56235">
    <property type="entry name" value="N-terminal nucleophile aminohydrolases (Ntn hydrolases)"/>
    <property type="match status" value="1"/>
</dbReference>
<dbReference type="GO" id="GO:0016787">
    <property type="term" value="F:hydrolase activity"/>
    <property type="evidence" value="ECO:0007669"/>
    <property type="project" value="UniProtKB-KW"/>
</dbReference>
<proteinExistence type="predicted"/>
<feature type="domain" description="Peptidase C45 hydrolase" evidence="1">
    <location>
        <begin position="102"/>
        <end position="300"/>
    </location>
</feature>